<feature type="compositionally biased region" description="Low complexity" evidence="2">
    <location>
        <begin position="15"/>
        <end position="52"/>
    </location>
</feature>
<gene>
    <name evidence="3" type="ORF">LEL_02774</name>
</gene>
<organism evidence="3 4">
    <name type="scientific">Akanthomyces lecanii RCEF 1005</name>
    <dbReference type="NCBI Taxonomy" id="1081108"/>
    <lineage>
        <taxon>Eukaryota</taxon>
        <taxon>Fungi</taxon>
        <taxon>Dikarya</taxon>
        <taxon>Ascomycota</taxon>
        <taxon>Pezizomycotina</taxon>
        <taxon>Sordariomycetes</taxon>
        <taxon>Hypocreomycetidae</taxon>
        <taxon>Hypocreales</taxon>
        <taxon>Cordycipitaceae</taxon>
        <taxon>Akanthomyces</taxon>
        <taxon>Cordyceps confragosa</taxon>
    </lineage>
</organism>
<keyword evidence="1" id="KW-0175">Coiled coil</keyword>
<proteinExistence type="predicted"/>
<feature type="compositionally biased region" description="Polar residues" evidence="2">
    <location>
        <begin position="332"/>
        <end position="349"/>
    </location>
</feature>
<dbReference type="EMBL" id="AZHF01000002">
    <property type="protein sequence ID" value="OAA79288.1"/>
    <property type="molecule type" value="Genomic_DNA"/>
</dbReference>
<accession>A0A162KSR6</accession>
<dbReference type="Proteomes" id="UP000076881">
    <property type="component" value="Unassembled WGS sequence"/>
</dbReference>
<dbReference type="OrthoDB" id="5401654at2759"/>
<dbReference type="PANTHER" id="PTHR39610:SF1">
    <property type="match status" value="1"/>
</dbReference>
<evidence type="ECO:0000256" key="2">
    <source>
        <dbReference type="SAM" id="MobiDB-lite"/>
    </source>
</evidence>
<dbReference type="AlphaFoldDB" id="A0A162KSR6"/>
<feature type="region of interest" description="Disordered" evidence="2">
    <location>
        <begin position="1"/>
        <end position="122"/>
    </location>
</feature>
<dbReference type="STRING" id="1081108.A0A162KSR6"/>
<feature type="region of interest" description="Disordered" evidence="2">
    <location>
        <begin position="319"/>
        <end position="393"/>
    </location>
</feature>
<feature type="compositionally biased region" description="Polar residues" evidence="2">
    <location>
        <begin position="162"/>
        <end position="171"/>
    </location>
</feature>
<sequence length="393" mass="41234">MPDLNSVPASPHPTRSSSRRQSSSLQMATATAAAPAGTSSSPGNLTPSSSLNILPSNQTAVNHHHHPQHGSTTVSSGPSPQLTSAQLAQQPESASGPGPLRHPRPMTASELHMQLEKEQEALVNRLTRELSLLRATHNASVASNASSASAATSHDPIAETSLLSGSGFSIPTTRRHHRTSSTASQSHQLASSFEGRGTHFPRPPAPVPLSRQDSTQSRSSQAAPGGGVHLTGAGAAGGASGLDPSSYFHHQRVPHHTSSNSVAATPGSSFGGDHMSPALMPATVRYEETAFYRHELETAKKENDLLKKRVRELEKIVRERRESSASRHVRSESVSTTASTNVVPTSGTSIAGPRDKGRSSARQSVMSVAVGVPEDEVKVGESAASYASRNEDE</sequence>
<evidence type="ECO:0000313" key="3">
    <source>
        <dbReference type="EMBL" id="OAA79288.1"/>
    </source>
</evidence>
<comment type="caution">
    <text evidence="3">The sequence shown here is derived from an EMBL/GenBank/DDBJ whole genome shotgun (WGS) entry which is preliminary data.</text>
</comment>
<evidence type="ECO:0000313" key="4">
    <source>
        <dbReference type="Proteomes" id="UP000076881"/>
    </source>
</evidence>
<feature type="region of interest" description="Disordered" evidence="2">
    <location>
        <begin position="162"/>
        <end position="276"/>
    </location>
</feature>
<feature type="compositionally biased region" description="Basic and acidic residues" evidence="2">
    <location>
        <begin position="319"/>
        <end position="331"/>
    </location>
</feature>
<evidence type="ECO:0000256" key="1">
    <source>
        <dbReference type="SAM" id="Coils"/>
    </source>
</evidence>
<feature type="coiled-coil region" evidence="1">
    <location>
        <begin position="289"/>
        <end position="316"/>
    </location>
</feature>
<keyword evidence="4" id="KW-1185">Reference proteome</keyword>
<name>A0A162KSR6_CORDF</name>
<reference evidence="3 4" key="1">
    <citation type="journal article" date="2016" name="Genome Biol. Evol.">
        <title>Divergent and convergent evolution of fungal pathogenicity.</title>
        <authorList>
            <person name="Shang Y."/>
            <person name="Xiao G."/>
            <person name="Zheng P."/>
            <person name="Cen K."/>
            <person name="Zhan S."/>
            <person name="Wang C."/>
        </authorList>
    </citation>
    <scope>NUCLEOTIDE SEQUENCE [LARGE SCALE GENOMIC DNA]</scope>
    <source>
        <strain evidence="3 4">RCEF 1005</strain>
    </source>
</reference>
<protein>
    <submittedName>
        <fullName evidence="3">Uncharacterized protein</fullName>
    </submittedName>
</protein>
<feature type="compositionally biased region" description="Gly residues" evidence="2">
    <location>
        <begin position="224"/>
        <end position="240"/>
    </location>
</feature>
<feature type="compositionally biased region" description="Low complexity" evidence="2">
    <location>
        <begin position="210"/>
        <end position="223"/>
    </location>
</feature>
<dbReference type="PANTHER" id="PTHR39610">
    <property type="entry name" value="BZIP DOMAIN-CONTAINING PROTEIN-RELATED"/>
    <property type="match status" value="1"/>
</dbReference>
<feature type="compositionally biased region" description="Polar residues" evidence="2">
    <location>
        <begin position="69"/>
        <end position="93"/>
    </location>
</feature>
<feature type="compositionally biased region" description="Polar residues" evidence="2">
    <location>
        <begin position="256"/>
        <end position="268"/>
    </location>
</feature>